<dbReference type="InterPro" id="IPR023845">
    <property type="entry name" value="DUF3817_TM"/>
</dbReference>
<dbReference type="AlphaFoldDB" id="A0AA95KL32"/>
<evidence type="ECO:0000256" key="1">
    <source>
        <dbReference type="ARBA" id="ARBA00004651"/>
    </source>
</evidence>
<dbReference type="PANTHER" id="PTHR40077">
    <property type="entry name" value="MEMBRANE PROTEIN-RELATED"/>
    <property type="match status" value="1"/>
</dbReference>
<accession>A0AA95KL32</accession>
<gene>
    <name evidence="8" type="ORF">QJT80_04365</name>
</gene>
<protein>
    <submittedName>
        <fullName evidence="8">DUF3817 domain-containing protein</fullName>
    </submittedName>
</protein>
<feature type="transmembrane region" description="Helical" evidence="6">
    <location>
        <begin position="41"/>
        <end position="63"/>
    </location>
</feature>
<dbReference type="Proteomes" id="UP001300672">
    <property type="component" value="Chromosome"/>
</dbReference>
<keyword evidence="4 6" id="KW-1133">Transmembrane helix</keyword>
<organism evidence="8">
    <name type="scientific">Candidatus Thiocaldithrix dubininis</name>
    <dbReference type="NCBI Taxonomy" id="3080823"/>
    <lineage>
        <taxon>Bacteria</taxon>
        <taxon>Pseudomonadati</taxon>
        <taxon>Pseudomonadota</taxon>
        <taxon>Gammaproteobacteria</taxon>
        <taxon>Thiotrichales</taxon>
        <taxon>Thiotrichaceae</taxon>
        <taxon>Candidatus Thiocaldithrix</taxon>
    </lineage>
</organism>
<keyword evidence="2" id="KW-1003">Cell membrane</keyword>
<feature type="transmembrane region" description="Helical" evidence="6">
    <location>
        <begin position="12"/>
        <end position="29"/>
    </location>
</feature>
<evidence type="ECO:0000259" key="7">
    <source>
        <dbReference type="Pfam" id="PF12823"/>
    </source>
</evidence>
<dbReference type="NCBIfam" id="TIGR03954">
    <property type="entry name" value="integ_memb_HG"/>
    <property type="match status" value="1"/>
</dbReference>
<dbReference type="GO" id="GO:0005886">
    <property type="term" value="C:plasma membrane"/>
    <property type="evidence" value="ECO:0007669"/>
    <property type="project" value="UniProtKB-SubCell"/>
</dbReference>
<keyword evidence="5 6" id="KW-0472">Membrane</keyword>
<reference evidence="8" key="1">
    <citation type="journal article" date="2023" name="Int. J. Mol. Sci.">
        <title>Metagenomics Revealed a New Genus 'Candidatus Thiocaldithrix dubininis' gen. nov., sp. nov. and a New Species 'Candidatus Thiothrix putei' sp. nov. in the Family Thiotrichaceae, Some Members of Which Have Traits of Both Na+- and H+-Motive Energetics.</title>
        <authorList>
            <person name="Ravin N.V."/>
            <person name="Muntyan M.S."/>
            <person name="Smolyakov D.D."/>
            <person name="Rudenko T.S."/>
            <person name="Beletsky A.V."/>
            <person name="Mardanov A.V."/>
            <person name="Grabovich M.Y."/>
        </authorList>
    </citation>
    <scope>NUCLEOTIDE SEQUENCE</scope>
    <source>
        <strain evidence="8">GKL-01</strain>
    </source>
</reference>
<evidence type="ECO:0000256" key="5">
    <source>
        <dbReference type="ARBA" id="ARBA00023136"/>
    </source>
</evidence>
<evidence type="ECO:0000256" key="2">
    <source>
        <dbReference type="ARBA" id="ARBA00022475"/>
    </source>
</evidence>
<sequence>MSLNSPMLRKIAILEGTTLILLVLIAVPLKRLLGYPEAVQIMGPIHGAAFLIYVAALSYYLTIQKLANKQWAMGLLAAFLPFGSYIFEQKVLKPLAL</sequence>
<evidence type="ECO:0000256" key="4">
    <source>
        <dbReference type="ARBA" id="ARBA00022989"/>
    </source>
</evidence>
<evidence type="ECO:0000256" key="6">
    <source>
        <dbReference type="SAM" id="Phobius"/>
    </source>
</evidence>
<dbReference type="PANTHER" id="PTHR40077:SF1">
    <property type="entry name" value="MEMBRANE PROTEIN"/>
    <property type="match status" value="1"/>
</dbReference>
<evidence type="ECO:0000313" key="8">
    <source>
        <dbReference type="EMBL" id="WGZ91712.1"/>
    </source>
</evidence>
<feature type="domain" description="DUF3817" evidence="7">
    <location>
        <begin position="8"/>
        <end position="92"/>
    </location>
</feature>
<comment type="subcellular location">
    <subcellularLocation>
        <location evidence="1">Cell membrane</location>
        <topology evidence="1">Multi-pass membrane protein</topology>
    </subcellularLocation>
</comment>
<proteinExistence type="predicted"/>
<name>A0AA95KL32_9GAMM</name>
<evidence type="ECO:0000256" key="3">
    <source>
        <dbReference type="ARBA" id="ARBA00022692"/>
    </source>
</evidence>
<keyword evidence="3 6" id="KW-0812">Transmembrane</keyword>
<dbReference type="EMBL" id="CP124755">
    <property type="protein sequence ID" value="WGZ91712.1"/>
    <property type="molecule type" value="Genomic_DNA"/>
</dbReference>
<dbReference type="Pfam" id="PF12823">
    <property type="entry name" value="DUF3817"/>
    <property type="match status" value="1"/>
</dbReference>
<reference evidence="8" key="2">
    <citation type="submission" date="2023-04" db="EMBL/GenBank/DDBJ databases">
        <authorList>
            <person name="Beletskiy A.V."/>
            <person name="Mardanov A.V."/>
            <person name="Ravin N.V."/>
        </authorList>
    </citation>
    <scope>NUCLEOTIDE SEQUENCE</scope>
    <source>
        <strain evidence="8">GKL-01</strain>
    </source>
</reference>
<dbReference type="KEGG" id="tdu:QJT80_04365"/>